<dbReference type="GO" id="GO:0051287">
    <property type="term" value="F:NAD binding"/>
    <property type="evidence" value="ECO:0007669"/>
    <property type="project" value="InterPro"/>
</dbReference>
<dbReference type="KEGG" id="lcy:LC20004_06860"/>
<evidence type="ECO:0000313" key="5">
    <source>
        <dbReference type="Proteomes" id="UP000223559"/>
    </source>
</evidence>
<dbReference type="PANTHER" id="PTHR43333">
    <property type="entry name" value="2-HACID_DH_C DOMAIN-CONTAINING PROTEIN"/>
    <property type="match status" value="1"/>
</dbReference>
<dbReference type="Gene3D" id="3.40.50.720">
    <property type="entry name" value="NAD(P)-binding Rossmann-like Domain"/>
    <property type="match status" value="2"/>
</dbReference>
<keyword evidence="5" id="KW-1185">Reference proteome</keyword>
<sequence length="315" mass="34386">MNILTATHFSTAQISQLESLPDVHVIRQNDFQPKLAPIIDVIMAWSPLAAKILAGPNRVKFIQTSSAGIDYLPLAALDQQKVLVAHAGGIHGDAIAQSVLGYILYFARYITHPQNRNPQNFWQGRIQRRVLYSVVNKRVLIYGTGHVGQAISQRLRQIGLQTIGVNHSGHPAPEFTETIALATSKVQPPVADFIVNALPLTNATQHFFAADFFAHQPQPPIFINVGRGPSVDTTALIAALKNGQLAGAALDVFEQEPLPADSPLWQAPNLLMTPHTTGTVDHVEDALFAIFYPNLQSFCQTGKLSVNQVDLKLGY</sequence>
<reference evidence="4 5" key="1">
    <citation type="submission" date="2016-10" db="EMBL/GenBank/DDBJ databases">
        <title>The whole genome sequencing and assembly of L. cotyniformis subsp. torquens DSM 20004 strain.</title>
        <authorList>
            <person name="Park M.-K."/>
            <person name="Lee Y.-J."/>
            <person name="Yi H."/>
            <person name="Bahn Y.-S."/>
            <person name="Kim J.F."/>
            <person name="Lee D.-W."/>
        </authorList>
    </citation>
    <scope>NUCLEOTIDE SEQUENCE [LARGE SCALE GENOMIC DNA]</scope>
    <source>
        <strain evidence="4 5">DSM 20004</strain>
    </source>
</reference>
<dbReference type="InterPro" id="IPR006140">
    <property type="entry name" value="D-isomer_DH_NAD-bd"/>
</dbReference>
<dbReference type="OrthoDB" id="9805416at2"/>
<dbReference type="SUPFAM" id="SSF51735">
    <property type="entry name" value="NAD(P)-binding Rossmann-fold domains"/>
    <property type="match status" value="1"/>
</dbReference>
<evidence type="ECO:0000256" key="1">
    <source>
        <dbReference type="ARBA" id="ARBA00023002"/>
    </source>
</evidence>
<accession>A0A2D1KNG8</accession>
<organism evidence="4 5">
    <name type="scientific">Loigolactobacillus coryniformis subsp. torquens DSM 20004 = KCTC 3535</name>
    <dbReference type="NCBI Taxonomy" id="1423822"/>
    <lineage>
        <taxon>Bacteria</taxon>
        <taxon>Bacillati</taxon>
        <taxon>Bacillota</taxon>
        <taxon>Bacilli</taxon>
        <taxon>Lactobacillales</taxon>
        <taxon>Lactobacillaceae</taxon>
        <taxon>Loigolactobacillus</taxon>
    </lineage>
</organism>
<evidence type="ECO:0000259" key="3">
    <source>
        <dbReference type="Pfam" id="PF02826"/>
    </source>
</evidence>
<feature type="domain" description="D-isomer specific 2-hydroxyacid dehydrogenase NAD-binding" evidence="3">
    <location>
        <begin position="101"/>
        <end position="276"/>
    </location>
</feature>
<evidence type="ECO:0000256" key="2">
    <source>
        <dbReference type="ARBA" id="ARBA00023027"/>
    </source>
</evidence>
<dbReference type="RefSeq" id="WP_010013455.1">
    <property type="nucleotide sequence ID" value="NZ_AEOS01000159.1"/>
</dbReference>
<dbReference type="SUPFAM" id="SSF52283">
    <property type="entry name" value="Formate/glycerate dehydrogenase catalytic domain-like"/>
    <property type="match status" value="1"/>
</dbReference>
<keyword evidence="1" id="KW-0560">Oxidoreductase</keyword>
<dbReference type="InterPro" id="IPR036291">
    <property type="entry name" value="NAD(P)-bd_dom_sf"/>
</dbReference>
<gene>
    <name evidence="4" type="ORF">LC20004_06860</name>
</gene>
<name>A0A2D1KNG8_9LACO</name>
<proteinExistence type="predicted"/>
<dbReference type="AlphaFoldDB" id="A0A2D1KNG8"/>
<dbReference type="Pfam" id="PF02826">
    <property type="entry name" value="2-Hacid_dh_C"/>
    <property type="match status" value="1"/>
</dbReference>
<evidence type="ECO:0000313" key="4">
    <source>
        <dbReference type="EMBL" id="ATO43646.1"/>
    </source>
</evidence>
<dbReference type="GO" id="GO:0016616">
    <property type="term" value="F:oxidoreductase activity, acting on the CH-OH group of donors, NAD or NADP as acceptor"/>
    <property type="evidence" value="ECO:0007669"/>
    <property type="project" value="InterPro"/>
</dbReference>
<dbReference type="Proteomes" id="UP000223559">
    <property type="component" value="Chromosome"/>
</dbReference>
<keyword evidence="2" id="KW-0520">NAD</keyword>
<dbReference type="EMBL" id="CP017697">
    <property type="protein sequence ID" value="ATO43646.1"/>
    <property type="molecule type" value="Genomic_DNA"/>
</dbReference>
<protein>
    <submittedName>
        <fullName evidence="4">Glyoxylate reductase</fullName>
    </submittedName>
</protein>
<dbReference type="PANTHER" id="PTHR43333:SF1">
    <property type="entry name" value="D-ISOMER SPECIFIC 2-HYDROXYACID DEHYDROGENASE NAD-BINDING DOMAIN-CONTAINING PROTEIN"/>
    <property type="match status" value="1"/>
</dbReference>